<sequence length="162" mass="17488">MNEQSFRPPASRSDDDTLAPVIHRALRSLPGRTAPAALEVRVMAEISRRAALPWWRQSFARWPLPARALLLAASVAAAGLVLVLGITVLSPAAPAETADVLRPATFQAALQTAWKILSAVFEKLIPSSSRLWFHAVLGVIVAAYAGLLAFGGAAYRLLWQNR</sequence>
<comment type="caution">
    <text evidence="2">The sequence shown here is derived from an EMBL/GenBank/DDBJ whole genome shotgun (WGS) entry which is preliminary data.</text>
</comment>
<reference evidence="2 3" key="1">
    <citation type="submission" date="2016-01" db="EMBL/GenBank/DDBJ databases">
        <title>High potential of lignocellulose degradation of a new Verrucomicrobia species.</title>
        <authorList>
            <person name="Wang Y."/>
            <person name="Shi Y."/>
            <person name="Qiu Z."/>
            <person name="Liu S."/>
            <person name="Yang H."/>
        </authorList>
    </citation>
    <scope>NUCLEOTIDE SEQUENCE [LARGE SCALE GENOMIC DNA]</scope>
    <source>
        <strain evidence="2 3">TSB47</strain>
    </source>
</reference>
<dbReference type="RefSeq" id="WP_068770419.1">
    <property type="nucleotide sequence ID" value="NZ_CP109796.1"/>
</dbReference>
<keyword evidence="1" id="KW-0812">Transmembrane</keyword>
<feature type="transmembrane region" description="Helical" evidence="1">
    <location>
        <begin position="131"/>
        <end position="158"/>
    </location>
</feature>
<accession>A0A178IJ87</accession>
<gene>
    <name evidence="2" type="ORF">AW736_11685</name>
</gene>
<evidence type="ECO:0000313" key="3">
    <source>
        <dbReference type="Proteomes" id="UP000078486"/>
    </source>
</evidence>
<dbReference type="STRING" id="1184151.AW736_11685"/>
<keyword evidence="1" id="KW-0472">Membrane</keyword>
<dbReference type="AlphaFoldDB" id="A0A178IJ87"/>
<proteinExistence type="predicted"/>
<keyword evidence="1" id="KW-1133">Transmembrane helix</keyword>
<name>A0A178IJ87_9BACT</name>
<dbReference type="Proteomes" id="UP000078486">
    <property type="component" value="Unassembled WGS sequence"/>
</dbReference>
<evidence type="ECO:0000313" key="2">
    <source>
        <dbReference type="EMBL" id="OAM89960.1"/>
    </source>
</evidence>
<keyword evidence="3" id="KW-1185">Reference proteome</keyword>
<feature type="transmembrane region" description="Helical" evidence="1">
    <location>
        <begin position="68"/>
        <end position="93"/>
    </location>
</feature>
<protein>
    <submittedName>
        <fullName evidence="2">Uncharacterized protein</fullName>
    </submittedName>
</protein>
<organism evidence="2 3">
    <name type="scientific">Termitidicoccus mucosus</name>
    <dbReference type="NCBI Taxonomy" id="1184151"/>
    <lineage>
        <taxon>Bacteria</taxon>
        <taxon>Pseudomonadati</taxon>
        <taxon>Verrucomicrobiota</taxon>
        <taxon>Opitutia</taxon>
        <taxon>Opitutales</taxon>
        <taxon>Opitutaceae</taxon>
        <taxon>Termitidicoccus</taxon>
    </lineage>
</organism>
<dbReference type="OrthoDB" id="7059555at2"/>
<dbReference type="EMBL" id="LRRQ01000076">
    <property type="protein sequence ID" value="OAM89960.1"/>
    <property type="molecule type" value="Genomic_DNA"/>
</dbReference>
<evidence type="ECO:0000256" key="1">
    <source>
        <dbReference type="SAM" id="Phobius"/>
    </source>
</evidence>